<dbReference type="Proteomes" id="UP001488805">
    <property type="component" value="Unassembled WGS sequence"/>
</dbReference>
<dbReference type="EMBL" id="JBCEZU010000329">
    <property type="protein sequence ID" value="KAK9520690.1"/>
    <property type="molecule type" value="Genomic_DNA"/>
</dbReference>
<proteinExistence type="predicted"/>
<sequence length="123" mass="13345">MMGLLLARQLLLLLTSSHPLKIGRFRRQAEAGKALPSHLILYSHSPSLLISFTTSPPPTLSPPPAPPPLTQEVHKGPKAPLSRPTHHPTHSRTPNLLRPSLLQQEAPGFLSPGPIIPWGCEFG</sequence>
<name>A0AAW1EEM1_ZOAVI</name>
<evidence type="ECO:0000313" key="3">
    <source>
        <dbReference type="EMBL" id="KAK9520690.1"/>
    </source>
</evidence>
<reference evidence="3 4" key="1">
    <citation type="journal article" date="2024" name="Genome Biol. Evol.">
        <title>Chromosome-level genome assembly of the viviparous eelpout Zoarces viviparus.</title>
        <authorList>
            <person name="Fuhrmann N."/>
            <person name="Brasseur M.V."/>
            <person name="Bakowski C.E."/>
            <person name="Podsiadlowski L."/>
            <person name="Prost S."/>
            <person name="Krehenwinkel H."/>
            <person name="Mayer C."/>
        </authorList>
    </citation>
    <scope>NUCLEOTIDE SEQUENCE [LARGE SCALE GENOMIC DNA]</scope>
    <source>
        <strain evidence="3">NO-MEL_2022_Ind0_liver</strain>
    </source>
</reference>
<evidence type="ECO:0000313" key="4">
    <source>
        <dbReference type="Proteomes" id="UP001488805"/>
    </source>
</evidence>
<organism evidence="3 4">
    <name type="scientific">Zoarces viviparus</name>
    <name type="common">Viviparous eelpout</name>
    <name type="synonym">Blennius viviparus</name>
    <dbReference type="NCBI Taxonomy" id="48416"/>
    <lineage>
        <taxon>Eukaryota</taxon>
        <taxon>Metazoa</taxon>
        <taxon>Chordata</taxon>
        <taxon>Craniata</taxon>
        <taxon>Vertebrata</taxon>
        <taxon>Euteleostomi</taxon>
        <taxon>Actinopterygii</taxon>
        <taxon>Neopterygii</taxon>
        <taxon>Teleostei</taxon>
        <taxon>Neoteleostei</taxon>
        <taxon>Acanthomorphata</taxon>
        <taxon>Eupercaria</taxon>
        <taxon>Perciformes</taxon>
        <taxon>Cottioidei</taxon>
        <taxon>Zoarcales</taxon>
        <taxon>Zoarcidae</taxon>
        <taxon>Zoarcinae</taxon>
        <taxon>Zoarces</taxon>
    </lineage>
</organism>
<dbReference type="AlphaFoldDB" id="A0AAW1EEM1"/>
<feature type="compositionally biased region" description="Pro residues" evidence="1">
    <location>
        <begin position="55"/>
        <end position="69"/>
    </location>
</feature>
<feature type="chain" id="PRO_5043643076" evidence="2">
    <location>
        <begin position="20"/>
        <end position="123"/>
    </location>
</feature>
<protein>
    <submittedName>
        <fullName evidence="3">Uncharacterized protein</fullName>
    </submittedName>
</protein>
<keyword evidence="2" id="KW-0732">Signal</keyword>
<feature type="region of interest" description="Disordered" evidence="1">
    <location>
        <begin position="53"/>
        <end position="108"/>
    </location>
</feature>
<keyword evidence="4" id="KW-1185">Reference proteome</keyword>
<gene>
    <name evidence="3" type="ORF">VZT92_020561</name>
</gene>
<accession>A0AAW1EEM1</accession>
<evidence type="ECO:0000256" key="1">
    <source>
        <dbReference type="SAM" id="MobiDB-lite"/>
    </source>
</evidence>
<feature type="signal peptide" evidence="2">
    <location>
        <begin position="1"/>
        <end position="19"/>
    </location>
</feature>
<evidence type="ECO:0000256" key="2">
    <source>
        <dbReference type="SAM" id="SignalP"/>
    </source>
</evidence>
<comment type="caution">
    <text evidence="3">The sequence shown here is derived from an EMBL/GenBank/DDBJ whole genome shotgun (WGS) entry which is preliminary data.</text>
</comment>